<dbReference type="Gene3D" id="3.10.50.30">
    <property type="entry name" value="Transcription elongation factor, GreA/GreB, C-terminal domain"/>
    <property type="match status" value="1"/>
</dbReference>
<dbReference type="STRING" id="1492898.SY85_10440"/>
<dbReference type="GO" id="GO:0003677">
    <property type="term" value="F:DNA binding"/>
    <property type="evidence" value="ECO:0007669"/>
    <property type="project" value="InterPro"/>
</dbReference>
<dbReference type="InterPro" id="IPR036953">
    <property type="entry name" value="GreA/GreB_C_sf"/>
</dbReference>
<evidence type="ECO:0000259" key="1">
    <source>
        <dbReference type="Pfam" id="PF01272"/>
    </source>
</evidence>
<proteinExistence type="predicted"/>
<protein>
    <recommendedName>
        <fullName evidence="1">Transcription elongation factor GreA/GreB C-terminal domain-containing protein</fullName>
    </recommendedName>
</protein>
<dbReference type="EMBL" id="CP011390">
    <property type="protein sequence ID" value="ANE53417.1"/>
    <property type="molecule type" value="Genomic_DNA"/>
</dbReference>
<dbReference type="GO" id="GO:0070063">
    <property type="term" value="F:RNA polymerase binding"/>
    <property type="evidence" value="ECO:0007669"/>
    <property type="project" value="InterPro"/>
</dbReference>
<name>A0A172U355_9BACT</name>
<dbReference type="GO" id="GO:0006354">
    <property type="term" value="P:DNA-templated transcription elongation"/>
    <property type="evidence" value="ECO:0007669"/>
    <property type="project" value="TreeGrafter"/>
</dbReference>
<dbReference type="PIRSF" id="PIRSF006092">
    <property type="entry name" value="GreA_GreB"/>
    <property type="match status" value="1"/>
</dbReference>
<organism evidence="2 3">
    <name type="scientific">Flavisolibacter tropicus</name>
    <dbReference type="NCBI Taxonomy" id="1492898"/>
    <lineage>
        <taxon>Bacteria</taxon>
        <taxon>Pseudomonadati</taxon>
        <taxon>Bacteroidota</taxon>
        <taxon>Chitinophagia</taxon>
        <taxon>Chitinophagales</taxon>
        <taxon>Chitinophagaceae</taxon>
        <taxon>Flavisolibacter</taxon>
    </lineage>
</organism>
<accession>A0A172U355</accession>
<dbReference type="KEGG" id="fla:SY85_10440"/>
<dbReference type="PANTHER" id="PTHR30437:SF5">
    <property type="entry name" value="REGULATOR OF NUCLEOSIDE DIPHOSPHATE KINASE"/>
    <property type="match status" value="1"/>
</dbReference>
<dbReference type="InterPro" id="IPR001437">
    <property type="entry name" value="Tscrpt_elong_fac_GreA/B_C"/>
</dbReference>
<dbReference type="AlphaFoldDB" id="A0A172U355"/>
<evidence type="ECO:0000313" key="2">
    <source>
        <dbReference type="EMBL" id="ANE53417.1"/>
    </source>
</evidence>
<gene>
    <name evidence="2" type="ORF">SY85_10440</name>
</gene>
<evidence type="ECO:0000313" key="3">
    <source>
        <dbReference type="Proteomes" id="UP000077177"/>
    </source>
</evidence>
<dbReference type="SUPFAM" id="SSF54534">
    <property type="entry name" value="FKBP-like"/>
    <property type="match status" value="1"/>
</dbReference>
<sequence>MKYLKGGIWSVAFDHKNIAELESELKKAKLVSSEDFPNDAVRLNSVVTIKEEQDKKLMILRLVTPNNADVKQRRISVMSPIGTALIGFRKGQQVEWDVPSGRKTFTIVEVINEFE</sequence>
<reference evidence="3" key="1">
    <citation type="submission" date="2015-01" db="EMBL/GenBank/DDBJ databases">
        <title>Flavisolibacter sp./LCS9/ whole genome sequencing.</title>
        <authorList>
            <person name="Kim M.K."/>
            <person name="Srinivasan S."/>
            <person name="Lee J.-J."/>
        </authorList>
    </citation>
    <scope>NUCLEOTIDE SEQUENCE [LARGE SCALE GENOMIC DNA]</scope>
    <source>
        <strain evidence="3">LCS9</strain>
    </source>
</reference>
<dbReference type="InterPro" id="IPR023459">
    <property type="entry name" value="Tscrpt_elong_fac_GreA/B_fam"/>
</dbReference>
<keyword evidence="3" id="KW-1185">Reference proteome</keyword>
<dbReference type="PANTHER" id="PTHR30437">
    <property type="entry name" value="TRANSCRIPTION ELONGATION FACTOR GREA"/>
    <property type="match status" value="1"/>
</dbReference>
<dbReference type="Proteomes" id="UP000077177">
    <property type="component" value="Chromosome"/>
</dbReference>
<dbReference type="GO" id="GO:0032784">
    <property type="term" value="P:regulation of DNA-templated transcription elongation"/>
    <property type="evidence" value="ECO:0007669"/>
    <property type="project" value="InterPro"/>
</dbReference>
<dbReference type="Pfam" id="PF01272">
    <property type="entry name" value="GreA_GreB"/>
    <property type="match status" value="1"/>
</dbReference>
<feature type="domain" description="Transcription elongation factor GreA/GreB C-terminal" evidence="1">
    <location>
        <begin position="37"/>
        <end position="110"/>
    </location>
</feature>
<reference evidence="2 3" key="2">
    <citation type="journal article" date="2016" name="Int. J. Syst. Evol. Microbiol.">
        <title>Flavisolibacter tropicus sp. nov., isolated from tropical soil.</title>
        <authorList>
            <person name="Lee J.J."/>
            <person name="Kang M.S."/>
            <person name="Kim G.S."/>
            <person name="Lee C.S."/>
            <person name="Lim S."/>
            <person name="Lee J."/>
            <person name="Roh S.H."/>
            <person name="Kang H."/>
            <person name="Ha J.M."/>
            <person name="Bae S."/>
            <person name="Jung H.Y."/>
            <person name="Kim M.K."/>
        </authorList>
    </citation>
    <scope>NUCLEOTIDE SEQUENCE [LARGE SCALE GENOMIC DNA]</scope>
    <source>
        <strain evidence="2 3">LCS9</strain>
    </source>
</reference>